<dbReference type="GO" id="GO:0005886">
    <property type="term" value="C:plasma membrane"/>
    <property type="evidence" value="ECO:0007669"/>
    <property type="project" value="UniProtKB-SubCell"/>
</dbReference>
<dbReference type="GO" id="GO:0046872">
    <property type="term" value="F:metal ion binding"/>
    <property type="evidence" value="ECO:0007669"/>
    <property type="project" value="UniProtKB-KW"/>
</dbReference>
<evidence type="ECO:0000256" key="8">
    <source>
        <dbReference type="SAM" id="Phobius"/>
    </source>
</evidence>
<feature type="transmembrane region" description="Helical" evidence="8">
    <location>
        <begin position="206"/>
        <end position="227"/>
    </location>
</feature>
<feature type="transmembrane region" description="Helical" evidence="8">
    <location>
        <begin position="390"/>
        <end position="412"/>
    </location>
</feature>
<dbReference type="EC" id="2.7.8.33" evidence="9"/>
<dbReference type="GO" id="GO:0071555">
    <property type="term" value="P:cell wall organization"/>
    <property type="evidence" value="ECO:0007669"/>
    <property type="project" value="TreeGrafter"/>
</dbReference>
<keyword evidence="2" id="KW-1003">Cell membrane</keyword>
<sequence>MLDYFLKLTTFSFIINTLLIPLSLFLAKKINIVDYPDKRKIHIEPTPRSGGIAIFLTFLLTILVTQKLTPFLTMLIIANTLIFLIGIIDDKYNLSAYKKLAGEFIVATLIIFWGSIRFKIGGNYTGFLNSNLVSILLSYMWIIGVTNAINLIDGMDGLAGGISFLSFCAIITIAITKGFALQGIIAGVFLGSIISFLNFNLPMAKLFLGDSGSLLLGFNIAILSLSVSYKTGTLLSVIFPSLFVLIPVIDTIYAFFRRIIKGKNPLTTPDREHLHHKLLLLKFSRNQALIIFYFFSGIFTTIAISLKSKNILYGIIFSLSLIFLLFLAIYMLEKNKVDEKIEKFNHFTDKLKQKLLSGSNEQNNSLKIFIILNSSLYVLALYAISSFKEYYNIILVLLFISYIILAIISALLKEQGKMLLFINFWIDFLLIYVLVINGYEKMVQIILIVIFPFFLYKLISRKKFIILIPTPTDILLFFSILTILILKKYNPDIFPIIFYTAIFYTYKKIISIGNLETTVKFSLLQSLIFVLFLLSLIL</sequence>
<comment type="subcellular location">
    <subcellularLocation>
        <location evidence="1">Cell membrane</location>
        <topology evidence="1">Multi-pass membrane protein</topology>
    </subcellularLocation>
</comment>
<evidence type="ECO:0000256" key="2">
    <source>
        <dbReference type="ARBA" id="ARBA00022475"/>
    </source>
</evidence>
<feature type="transmembrane region" description="Helical" evidence="8">
    <location>
        <begin position="288"/>
        <end position="306"/>
    </location>
</feature>
<name>A0A7R6SZ85_9BACT</name>
<dbReference type="Pfam" id="PF00953">
    <property type="entry name" value="Glycos_transf_4"/>
    <property type="match status" value="1"/>
</dbReference>
<dbReference type="PROSITE" id="PS01348">
    <property type="entry name" value="MRAY_2"/>
    <property type="match status" value="1"/>
</dbReference>
<dbReference type="AlphaFoldDB" id="A0A7R6SZ85"/>
<evidence type="ECO:0000313" key="9">
    <source>
        <dbReference type="EMBL" id="BBB33391.1"/>
    </source>
</evidence>
<evidence type="ECO:0000256" key="6">
    <source>
        <dbReference type="ARBA" id="ARBA00023136"/>
    </source>
</evidence>
<feature type="transmembrane region" description="Helical" evidence="8">
    <location>
        <begin position="100"/>
        <end position="120"/>
    </location>
</feature>
<feature type="transmembrane region" description="Helical" evidence="8">
    <location>
        <begin position="71"/>
        <end position="88"/>
    </location>
</feature>
<reference evidence="9 10" key="1">
    <citation type="journal article" date="2012" name="Extremophiles">
        <title>Thermotomaculum hydrothermale gen. nov., sp. nov., a novel heterotrophic thermophile within the phylum Acidobacteria from a deep-sea hydrothermal vent chimney in the Southern Okinawa Trough.</title>
        <authorList>
            <person name="Izumi H."/>
            <person name="Nunoura T."/>
            <person name="Miyazaki M."/>
            <person name="Mino S."/>
            <person name="Toki T."/>
            <person name="Takai K."/>
            <person name="Sako Y."/>
            <person name="Sawabe T."/>
            <person name="Nakagawa S."/>
        </authorList>
    </citation>
    <scope>NUCLEOTIDE SEQUENCE [LARGE SCALE GENOMIC DNA]</scope>
    <source>
        <strain evidence="9 10">AC55</strain>
    </source>
</reference>
<dbReference type="CDD" id="cd06853">
    <property type="entry name" value="GT_WecA_like"/>
    <property type="match status" value="1"/>
</dbReference>
<feature type="transmembrane region" description="Helical" evidence="8">
    <location>
        <begin position="521"/>
        <end position="537"/>
    </location>
</feature>
<feature type="transmembrane region" description="Helical" evidence="8">
    <location>
        <begin position="48"/>
        <end position="65"/>
    </location>
</feature>
<evidence type="ECO:0000256" key="3">
    <source>
        <dbReference type="ARBA" id="ARBA00022679"/>
    </source>
</evidence>
<feature type="transmembrane region" description="Helical" evidence="8">
    <location>
        <begin position="442"/>
        <end position="459"/>
    </location>
</feature>
<evidence type="ECO:0000256" key="1">
    <source>
        <dbReference type="ARBA" id="ARBA00004651"/>
    </source>
</evidence>
<dbReference type="PANTHER" id="PTHR22926:SF3">
    <property type="entry name" value="UNDECAPRENYL-PHOSPHATE ALPHA-N-ACETYLGLUCOSAMINYL 1-PHOSPHATE TRANSFERASE"/>
    <property type="match status" value="1"/>
</dbReference>
<dbReference type="EMBL" id="AP017470">
    <property type="protein sequence ID" value="BBB33391.1"/>
    <property type="molecule type" value="Genomic_DNA"/>
</dbReference>
<dbReference type="InterPro" id="IPR000715">
    <property type="entry name" value="Glycosyl_transferase_4"/>
</dbReference>
<evidence type="ECO:0000313" key="10">
    <source>
        <dbReference type="Proteomes" id="UP000595564"/>
    </source>
</evidence>
<dbReference type="KEGG" id="thyd:TTHT_1940"/>
<evidence type="ECO:0000256" key="7">
    <source>
        <dbReference type="PIRSR" id="PIRSR600715-1"/>
    </source>
</evidence>
<protein>
    <submittedName>
        <fullName evidence="9">UDP-GlcNAc:undecaprenyl-phosphate GlcNAc-1-phosphate transferase</fullName>
        <ecNumber evidence="9">2.7.8.33</ecNumber>
    </submittedName>
</protein>
<evidence type="ECO:0000256" key="5">
    <source>
        <dbReference type="ARBA" id="ARBA00022989"/>
    </source>
</evidence>
<comment type="cofactor">
    <cofactor evidence="7">
        <name>Mg(2+)</name>
        <dbReference type="ChEBI" id="CHEBI:18420"/>
    </cofactor>
</comment>
<feature type="transmembrane region" description="Helical" evidence="8">
    <location>
        <begin position="158"/>
        <end position="175"/>
    </location>
</feature>
<dbReference type="RefSeq" id="WP_201327698.1">
    <property type="nucleotide sequence ID" value="NZ_AP017470.1"/>
</dbReference>
<feature type="transmembrane region" description="Helical" evidence="8">
    <location>
        <begin position="312"/>
        <end position="332"/>
    </location>
</feature>
<gene>
    <name evidence="9" type="primary">wecA</name>
    <name evidence="9" type="ORF">TTHT_1940</name>
</gene>
<keyword evidence="5 8" id="KW-1133">Transmembrane helix</keyword>
<feature type="transmembrane region" description="Helical" evidence="8">
    <location>
        <begin position="492"/>
        <end position="509"/>
    </location>
</feature>
<evidence type="ECO:0000256" key="4">
    <source>
        <dbReference type="ARBA" id="ARBA00022692"/>
    </source>
</evidence>
<feature type="transmembrane region" description="Helical" evidence="8">
    <location>
        <begin position="233"/>
        <end position="256"/>
    </location>
</feature>
<dbReference type="PANTHER" id="PTHR22926">
    <property type="entry name" value="PHOSPHO-N-ACETYLMURAMOYL-PENTAPEPTIDE-TRANSFERASE"/>
    <property type="match status" value="1"/>
</dbReference>
<dbReference type="GO" id="GO:0044038">
    <property type="term" value="P:cell wall macromolecule biosynthetic process"/>
    <property type="evidence" value="ECO:0007669"/>
    <property type="project" value="TreeGrafter"/>
</dbReference>
<dbReference type="Proteomes" id="UP000595564">
    <property type="component" value="Chromosome"/>
</dbReference>
<accession>A0A7R6SZ85</accession>
<feature type="transmembrane region" description="Helical" evidence="8">
    <location>
        <begin position="6"/>
        <end position="27"/>
    </location>
</feature>
<feature type="transmembrane region" description="Helical" evidence="8">
    <location>
        <begin position="366"/>
        <end position="384"/>
    </location>
</feature>
<keyword evidence="6 8" id="KW-0472">Membrane</keyword>
<feature type="transmembrane region" description="Helical" evidence="8">
    <location>
        <begin position="132"/>
        <end position="151"/>
    </location>
</feature>
<organism evidence="9 10">
    <name type="scientific">Thermotomaculum hydrothermale</name>
    <dbReference type="NCBI Taxonomy" id="981385"/>
    <lineage>
        <taxon>Bacteria</taxon>
        <taxon>Pseudomonadati</taxon>
        <taxon>Acidobacteriota</taxon>
        <taxon>Holophagae</taxon>
        <taxon>Thermotomaculales</taxon>
        <taxon>Thermotomaculaceae</taxon>
        <taxon>Thermotomaculum</taxon>
    </lineage>
</organism>
<keyword evidence="7" id="KW-0460">Magnesium</keyword>
<keyword evidence="7" id="KW-0479">Metal-binding</keyword>
<keyword evidence="3 9" id="KW-0808">Transferase</keyword>
<dbReference type="InterPro" id="IPR018480">
    <property type="entry name" value="PNAcMuramoyl-5peptid_Trfase_CS"/>
</dbReference>
<dbReference type="GO" id="GO:0009103">
    <property type="term" value="P:lipopolysaccharide biosynthetic process"/>
    <property type="evidence" value="ECO:0007669"/>
    <property type="project" value="TreeGrafter"/>
</dbReference>
<keyword evidence="4 8" id="KW-0812">Transmembrane</keyword>
<feature type="transmembrane region" description="Helical" evidence="8">
    <location>
        <begin position="419"/>
        <end position="436"/>
    </location>
</feature>
<dbReference type="GO" id="GO:0036380">
    <property type="term" value="F:UDP-N-acetylglucosamine-undecaprenyl-phosphate N-acetylglucosaminephosphotransferase activity"/>
    <property type="evidence" value="ECO:0007669"/>
    <property type="project" value="UniProtKB-EC"/>
</dbReference>
<feature type="binding site" evidence="7">
    <location>
        <position position="150"/>
    </location>
    <ligand>
        <name>Mg(2+)</name>
        <dbReference type="ChEBI" id="CHEBI:18420"/>
    </ligand>
</feature>
<feature type="binding site" evidence="7">
    <location>
        <position position="210"/>
    </location>
    <ligand>
        <name>Mg(2+)</name>
        <dbReference type="ChEBI" id="CHEBI:18420"/>
    </ligand>
</feature>
<keyword evidence="10" id="KW-1185">Reference proteome</keyword>
<proteinExistence type="predicted"/>
<feature type="transmembrane region" description="Helical" evidence="8">
    <location>
        <begin position="466"/>
        <end position="486"/>
    </location>
</feature>
<feature type="transmembrane region" description="Helical" evidence="8">
    <location>
        <begin position="181"/>
        <end position="199"/>
    </location>
</feature>